<evidence type="ECO:0000313" key="4">
    <source>
        <dbReference type="EMBL" id="SIO52228.1"/>
    </source>
</evidence>
<dbReference type="InterPro" id="IPR011990">
    <property type="entry name" value="TPR-like_helical_dom_sf"/>
</dbReference>
<accession>A0A1N6K6N0</accession>
<evidence type="ECO:0000256" key="3">
    <source>
        <dbReference type="SAM" id="SignalP"/>
    </source>
</evidence>
<dbReference type="Proteomes" id="UP000185003">
    <property type="component" value="Unassembled WGS sequence"/>
</dbReference>
<dbReference type="InterPro" id="IPR036388">
    <property type="entry name" value="WH-like_DNA-bd_sf"/>
</dbReference>
<evidence type="ECO:0000256" key="1">
    <source>
        <dbReference type="SAM" id="Coils"/>
    </source>
</evidence>
<feature type="transmembrane region" description="Helical" evidence="2">
    <location>
        <begin position="388"/>
        <end position="408"/>
    </location>
</feature>
<dbReference type="OrthoDB" id="1090267at2"/>
<dbReference type="SUPFAM" id="SSF48452">
    <property type="entry name" value="TPR-like"/>
    <property type="match status" value="1"/>
</dbReference>
<dbReference type="Gene3D" id="1.25.40.10">
    <property type="entry name" value="Tetratricopeptide repeat domain"/>
    <property type="match status" value="1"/>
</dbReference>
<keyword evidence="3" id="KW-0732">Signal</keyword>
<protein>
    <recommendedName>
        <fullName evidence="6">Regulatory protein, luxR family</fullName>
    </recommendedName>
</protein>
<dbReference type="InterPro" id="IPR016032">
    <property type="entry name" value="Sig_transdc_resp-reg_C-effctor"/>
</dbReference>
<sequence>MKYCLYIIVMLMPFGSIAQTGELNQQAEVFRINKDYKEAEARARQSAALALQHDNYTDAAKAYTLLTDIRINAQQLTNLKQVSDSALALAQQAKNPVAMAYGYYSQVLLYKMLDNGEDVVRFCNKGLKELEQVDDPYIAAKIYYRLYVVYSDWNNEARVNTYARKATENALRTKDYNLMSNCYMALSVAHEYNYNSTKNRPQLDSTLFYLNKVESLYQQYPGQVAKFTYAIACINLANCYLRYFPEAAAKGIHYASTARAILNGLPNTEEVVASSLGILSEYASQAGNKAQTESYLLEAYRVIKAQQPPYYYTLINVVQALSGFYEQQGDHKKALEFQKEVTEYNNKNFNQKQALNAQKLEIQYETEKKNNEVQILKEQERNRRLQSYLYGAVALVAVLGLIIMYRANRFRMRYALQRERQLQLKVKLEKEEQARLKAEQQLLETQQQQLKKEVMANVLQLEHKNQTLLNIKDKLAEGDKVNMQKILKEEMILDSNFEHAKLQIQQVHPDFFYLLNEKAQRKLTMLDLKLCAYLYLKMDTRQIAQLMNIEAKSVRMSRYRIKQKLGLDKDEDLNSFLQALGA</sequence>
<feature type="coiled-coil region" evidence="1">
    <location>
        <begin position="419"/>
        <end position="453"/>
    </location>
</feature>
<gene>
    <name evidence="4" type="ORF">SAMN04488055_5192</name>
</gene>
<keyword evidence="1" id="KW-0175">Coiled coil</keyword>
<keyword evidence="2" id="KW-0472">Membrane</keyword>
<evidence type="ECO:0008006" key="6">
    <source>
        <dbReference type="Google" id="ProtNLM"/>
    </source>
</evidence>
<feature type="signal peptide" evidence="3">
    <location>
        <begin position="1"/>
        <end position="18"/>
    </location>
</feature>
<dbReference type="AlphaFoldDB" id="A0A1N6K6N0"/>
<dbReference type="GO" id="GO:0003677">
    <property type="term" value="F:DNA binding"/>
    <property type="evidence" value="ECO:0007669"/>
    <property type="project" value="InterPro"/>
</dbReference>
<reference evidence="4 5" key="1">
    <citation type="submission" date="2016-11" db="EMBL/GenBank/DDBJ databases">
        <authorList>
            <person name="Jaros S."/>
            <person name="Januszkiewicz K."/>
            <person name="Wedrychowicz H."/>
        </authorList>
    </citation>
    <scope>NUCLEOTIDE SEQUENCE [LARGE SCALE GENOMIC DNA]</scope>
    <source>
        <strain evidence="4 5">DSM 24787</strain>
    </source>
</reference>
<feature type="chain" id="PRO_5012207295" description="Regulatory protein, luxR family" evidence="3">
    <location>
        <begin position="19"/>
        <end position="582"/>
    </location>
</feature>
<dbReference type="GO" id="GO:0006355">
    <property type="term" value="P:regulation of DNA-templated transcription"/>
    <property type="evidence" value="ECO:0007669"/>
    <property type="project" value="InterPro"/>
</dbReference>
<keyword evidence="2" id="KW-1133">Transmembrane helix</keyword>
<evidence type="ECO:0000256" key="2">
    <source>
        <dbReference type="SAM" id="Phobius"/>
    </source>
</evidence>
<keyword evidence="5" id="KW-1185">Reference proteome</keyword>
<evidence type="ECO:0000313" key="5">
    <source>
        <dbReference type="Proteomes" id="UP000185003"/>
    </source>
</evidence>
<dbReference type="RefSeq" id="WP_074242448.1">
    <property type="nucleotide sequence ID" value="NZ_FSRA01000002.1"/>
</dbReference>
<keyword evidence="2" id="KW-0812">Transmembrane</keyword>
<name>A0A1N6K6N0_9BACT</name>
<dbReference type="STRING" id="536979.SAMN04488055_5192"/>
<dbReference type="EMBL" id="FSRA01000002">
    <property type="protein sequence ID" value="SIO52228.1"/>
    <property type="molecule type" value="Genomic_DNA"/>
</dbReference>
<dbReference type="Gene3D" id="1.10.10.10">
    <property type="entry name" value="Winged helix-like DNA-binding domain superfamily/Winged helix DNA-binding domain"/>
    <property type="match status" value="1"/>
</dbReference>
<dbReference type="SUPFAM" id="SSF46894">
    <property type="entry name" value="C-terminal effector domain of the bipartite response regulators"/>
    <property type="match status" value="1"/>
</dbReference>
<proteinExistence type="predicted"/>
<organism evidence="4 5">
    <name type="scientific">Chitinophaga niabensis</name>
    <dbReference type="NCBI Taxonomy" id="536979"/>
    <lineage>
        <taxon>Bacteria</taxon>
        <taxon>Pseudomonadati</taxon>
        <taxon>Bacteroidota</taxon>
        <taxon>Chitinophagia</taxon>
        <taxon>Chitinophagales</taxon>
        <taxon>Chitinophagaceae</taxon>
        <taxon>Chitinophaga</taxon>
    </lineage>
</organism>